<dbReference type="Proteomes" id="UP000790787">
    <property type="component" value="Chromosome 11"/>
</dbReference>
<evidence type="ECO:0000313" key="1">
    <source>
        <dbReference type="Proteomes" id="UP000790787"/>
    </source>
</evidence>
<evidence type="ECO:0000313" key="2">
    <source>
        <dbReference type="RefSeq" id="XP_075081862.1"/>
    </source>
</evidence>
<proteinExistence type="predicted"/>
<gene>
    <name evidence="2" type="primary">LOC107780458</name>
</gene>
<keyword evidence="1" id="KW-1185">Reference proteome</keyword>
<accession>A0AC58SA45</accession>
<sequence length="149" mass="17067">MGSEQKNKYVCFAKLEAEMKLRRHETYKVISAEKKEALLLQRRTKRRELKRSSLSENVAFPDATPAATEFQQQNIPLRSSSSVSKTANERHVDALEVTFDKRKIINYPFYSFEVGSTSHASNENSNMSSTMVGKKGLHQTFIMILLYIT</sequence>
<reference evidence="1" key="1">
    <citation type="journal article" date="2014" name="Nat. Commun.">
        <title>The tobacco genome sequence and its comparison with those of tomato and potato.</title>
        <authorList>
            <person name="Sierro N."/>
            <person name="Battey J.N."/>
            <person name="Ouadi S."/>
            <person name="Bakaher N."/>
            <person name="Bovet L."/>
            <person name="Willig A."/>
            <person name="Goepfert S."/>
            <person name="Peitsch M.C."/>
            <person name="Ivanov N.V."/>
        </authorList>
    </citation>
    <scope>NUCLEOTIDE SEQUENCE [LARGE SCALE GENOMIC DNA]</scope>
</reference>
<reference evidence="2" key="2">
    <citation type="submission" date="2025-08" db="UniProtKB">
        <authorList>
            <consortium name="RefSeq"/>
        </authorList>
    </citation>
    <scope>IDENTIFICATION</scope>
    <source>
        <tissue evidence="2">Leaf</tissue>
    </source>
</reference>
<name>A0AC58SA45_TOBAC</name>
<dbReference type="RefSeq" id="XP_075081862.1">
    <property type="nucleotide sequence ID" value="XM_075225761.1"/>
</dbReference>
<protein>
    <submittedName>
        <fullName evidence="2">Uncharacterized protein LOC107780458 isoform X2</fullName>
    </submittedName>
</protein>
<organism evidence="1 2">
    <name type="scientific">Nicotiana tabacum</name>
    <name type="common">Common tobacco</name>
    <dbReference type="NCBI Taxonomy" id="4097"/>
    <lineage>
        <taxon>Eukaryota</taxon>
        <taxon>Viridiplantae</taxon>
        <taxon>Streptophyta</taxon>
        <taxon>Embryophyta</taxon>
        <taxon>Tracheophyta</taxon>
        <taxon>Spermatophyta</taxon>
        <taxon>Magnoliopsida</taxon>
        <taxon>eudicotyledons</taxon>
        <taxon>Gunneridae</taxon>
        <taxon>Pentapetalae</taxon>
        <taxon>asterids</taxon>
        <taxon>lamiids</taxon>
        <taxon>Solanales</taxon>
        <taxon>Solanaceae</taxon>
        <taxon>Nicotianoideae</taxon>
        <taxon>Nicotianeae</taxon>
        <taxon>Nicotiana</taxon>
    </lineage>
</organism>